<reference evidence="1 2" key="1">
    <citation type="submission" date="2020-04" db="EMBL/GenBank/DDBJ databases">
        <title>Perkinsus olseni comparative genomics.</title>
        <authorList>
            <person name="Bogema D.R."/>
        </authorList>
    </citation>
    <scope>NUCLEOTIDE SEQUENCE [LARGE SCALE GENOMIC DNA]</scope>
    <source>
        <strain evidence="1 2">ATCC PRA-207</strain>
    </source>
</reference>
<dbReference type="Proteomes" id="UP000553632">
    <property type="component" value="Unassembled WGS sequence"/>
</dbReference>
<accession>A0A7J6SUU9</accession>
<feature type="non-terminal residue" evidence="1">
    <location>
        <position position="1"/>
    </location>
</feature>
<evidence type="ECO:0000313" key="1">
    <source>
        <dbReference type="EMBL" id="KAF4735940.1"/>
    </source>
</evidence>
<organism evidence="1 2">
    <name type="scientific">Perkinsus olseni</name>
    <name type="common">Perkinsus atlanticus</name>
    <dbReference type="NCBI Taxonomy" id="32597"/>
    <lineage>
        <taxon>Eukaryota</taxon>
        <taxon>Sar</taxon>
        <taxon>Alveolata</taxon>
        <taxon>Perkinsozoa</taxon>
        <taxon>Perkinsea</taxon>
        <taxon>Perkinsida</taxon>
        <taxon>Perkinsidae</taxon>
        <taxon>Perkinsus</taxon>
    </lineage>
</organism>
<keyword evidence="2" id="KW-1185">Reference proteome</keyword>
<dbReference type="EMBL" id="JABANO010015988">
    <property type="protein sequence ID" value="KAF4735940.1"/>
    <property type="molecule type" value="Genomic_DNA"/>
</dbReference>
<sequence>RLYLKDYVLTLSLSLCYLQQKYSLSNSHAEVMRYFSEVKMATGDNDVYDYLDRIESAVAMCSSVGLHLQPSQVNLHYREGLNSTLRKTADENYSAIDDVQQLTQALRSHIRCNPMFAR</sequence>
<evidence type="ECO:0000313" key="2">
    <source>
        <dbReference type="Proteomes" id="UP000553632"/>
    </source>
</evidence>
<dbReference type="AlphaFoldDB" id="A0A7J6SUU9"/>
<name>A0A7J6SUU9_PEROL</name>
<gene>
    <name evidence="1" type="ORF">FOZ63_020844</name>
</gene>
<feature type="non-terminal residue" evidence="1">
    <location>
        <position position="118"/>
    </location>
</feature>
<proteinExistence type="predicted"/>
<protein>
    <submittedName>
        <fullName evidence="1">Uncharacterized protein</fullName>
    </submittedName>
</protein>
<comment type="caution">
    <text evidence="1">The sequence shown here is derived from an EMBL/GenBank/DDBJ whole genome shotgun (WGS) entry which is preliminary data.</text>
</comment>